<evidence type="ECO:0000313" key="2">
    <source>
        <dbReference type="Proteomes" id="UP000011728"/>
    </source>
</evidence>
<dbReference type="Proteomes" id="UP000011728">
    <property type="component" value="Chromosome"/>
</dbReference>
<protein>
    <submittedName>
        <fullName evidence="1">Uncharacterized protein</fullName>
    </submittedName>
</protein>
<name>M1LX32_9CLOT</name>
<dbReference type="KEGG" id="csr:Cspa_c40230"/>
<dbReference type="PATRIC" id="fig|931276.5.peg.4057"/>
<proteinExistence type="predicted"/>
<accession>M1LX32</accession>
<gene>
    <name evidence="1" type="ORF">Cspa_c40230</name>
</gene>
<dbReference type="STRING" id="36745.CLSAP_37900"/>
<reference evidence="1 2" key="1">
    <citation type="submission" date="2013-02" db="EMBL/GenBank/DDBJ databases">
        <title>Genome sequence of Clostridium saccharoperbutylacetonicum N1-4(HMT).</title>
        <authorList>
            <person name="Poehlein A."/>
            <person name="Daniel R."/>
        </authorList>
    </citation>
    <scope>NUCLEOTIDE SEQUENCE [LARGE SCALE GENOMIC DNA]</scope>
    <source>
        <strain evidence="2">N1-4(HMT)</strain>
    </source>
</reference>
<evidence type="ECO:0000313" key="1">
    <source>
        <dbReference type="EMBL" id="AGF57780.1"/>
    </source>
</evidence>
<dbReference type="EMBL" id="CP004121">
    <property type="protein sequence ID" value="AGF57780.1"/>
    <property type="molecule type" value="Genomic_DNA"/>
</dbReference>
<dbReference type="AlphaFoldDB" id="M1LX32"/>
<sequence length="180" mass="20707">MNNIAEGELKVDNNSVIKKLTMCGNSLKKLYKFLPENSIKAIPYTTSGESKYDLEVNINGVEFKGKEDNSNIVINSLHRNYTKEELMAIQKIATKCYTYPFGGLEFSFGLNIFRNDKTEITIINLLDKYNIEPFLESLDSEGHIELKISNVKYFSTEAFINFVLELQTLIYLLDEKYDDN</sequence>
<organism evidence="1 2">
    <name type="scientific">Clostridium saccharoperbutylacetonicum N1-4(HMT)</name>
    <dbReference type="NCBI Taxonomy" id="931276"/>
    <lineage>
        <taxon>Bacteria</taxon>
        <taxon>Bacillati</taxon>
        <taxon>Bacillota</taxon>
        <taxon>Clostridia</taxon>
        <taxon>Eubacteriales</taxon>
        <taxon>Clostridiaceae</taxon>
        <taxon>Clostridium</taxon>
    </lineage>
</organism>
<keyword evidence="2" id="KW-1185">Reference proteome</keyword>
<dbReference type="HOGENOM" id="CLU_1493752_0_0_9"/>